<name>A0ACC2UYH7_9TREE</name>
<reference evidence="1" key="1">
    <citation type="submission" date="2023-04" db="EMBL/GenBank/DDBJ databases">
        <title>Draft Genome sequencing of Naganishia species isolated from polar environments using Oxford Nanopore Technology.</title>
        <authorList>
            <person name="Leo P."/>
            <person name="Venkateswaran K."/>
        </authorList>
    </citation>
    <scope>NUCLEOTIDE SEQUENCE</scope>
    <source>
        <strain evidence="1">MNA-CCFEE 5261</strain>
    </source>
</reference>
<protein>
    <submittedName>
        <fullName evidence="1">Uncharacterized protein</fullName>
    </submittedName>
</protein>
<accession>A0ACC2UYH7</accession>
<evidence type="ECO:0000313" key="2">
    <source>
        <dbReference type="Proteomes" id="UP001241377"/>
    </source>
</evidence>
<dbReference type="EMBL" id="JASBWR010000142">
    <property type="protein sequence ID" value="KAJ9091893.1"/>
    <property type="molecule type" value="Genomic_DNA"/>
</dbReference>
<evidence type="ECO:0000313" key="1">
    <source>
        <dbReference type="EMBL" id="KAJ9091893.1"/>
    </source>
</evidence>
<keyword evidence="2" id="KW-1185">Reference proteome</keyword>
<gene>
    <name evidence="1" type="ORF">QFC19_008919</name>
</gene>
<dbReference type="Proteomes" id="UP001241377">
    <property type="component" value="Unassembled WGS sequence"/>
</dbReference>
<sequence length="1168" mass="126110">MSDDFDDLPDDDLFTNPASLAAIEQAVVSAEQNARTQGNADLARTKQQGGGAVSSAGGMGIRKPDGKYHHTVTLAGSPHLRGRGARPQSPSLTNSNNSKPIANVQGMGMRPRPARAAVVTGRVGSSAAFPPTSEGEGSASHLFRPLASAYVPAAVAEEEEYGPEISVDDFGNYFNSEVKDVRREGLDESILKIGNKERSETPSEAPNFAKDAVKRLGERKTLTRSTSVGTGSGMISSTAPQNFPNAHSFTDHRSPADMASGNRGGVANQSYLGASQRHPGGSGSKPFKRVNSDGENARRQAIQSVLSASSTQTSRPSSSFQGPATRLPVGSVVQNAGDMGIVPDNASAKGVERAMLGNGVRANEERPSVSAGVGNREVEDLKQQLAQVGHFPISSAVTLSLLRENKEKEEKTARAIQDLWRYQGEAKNVRLKADEDKKQAEGKYTELQKQLADLQEMLRMERVGHKRALDTVQTDHAFKVSPRELGGSAQLAHRFTDSTPLKQMHNEQSSHIKSRVATSQRNRSAVQQMQSTPSRPYRGTVSGSQQVLSHLPAEAASYDHTPSRSPTKKGGVATGKKRLGSMGPPTVPDVAASFMTPARPLTASSKKARVLREAKNRAPPTGSEFRALHDAFATDSQTDSRKKRKTNGAMDEPTEAGSPTPFIFEQGENDVPGWETHEEIHPLAVDETGQEDYEDIDEGDIITELCHIIFTHFRTPLWESAEAPVKTVQRVLTGEVFVVFGSMRKPGGVAHGLLSEDQSVALGSSRRNADPECTTKKADPATVVSIMHLLTMLRVRLPQFAAVYSAAAMSMPRNVLEVLISHYWQETEISTSVTKPAITVTADLAETEEGLTLSWAYRTELGHAICSLIRGISSVDGEVVSCYASFASSPHGIRALISPKSPIAVVFEALEALSSMSCKTEIFRALLSLKSNNRNSQEIADSKRPPLLDSLCGILKHGHPEADVLPTASLCLHVLAIIANLCQAHEDGRTLLGNSFHLVPSLVQLAGTLANHIWGICAEDDQVELNFGVLVATVTVLHMLIFPTDLDSQSSPSVHLRSVIANALDSPKEYNGLHHIFITAFGRISYAPVPDMQNWTRAQVTTLRYLAQDLLSELVGGNQREDDAIYAMYVATKDAEMEVDDRRIDGDGSNAQDEEESNAMVIIIDHDD</sequence>
<organism evidence="1 2">
    <name type="scientific">Naganishia cerealis</name>
    <dbReference type="NCBI Taxonomy" id="610337"/>
    <lineage>
        <taxon>Eukaryota</taxon>
        <taxon>Fungi</taxon>
        <taxon>Dikarya</taxon>
        <taxon>Basidiomycota</taxon>
        <taxon>Agaricomycotina</taxon>
        <taxon>Tremellomycetes</taxon>
        <taxon>Filobasidiales</taxon>
        <taxon>Filobasidiaceae</taxon>
        <taxon>Naganishia</taxon>
    </lineage>
</organism>
<comment type="caution">
    <text evidence="1">The sequence shown here is derived from an EMBL/GenBank/DDBJ whole genome shotgun (WGS) entry which is preliminary data.</text>
</comment>
<proteinExistence type="predicted"/>